<protein>
    <submittedName>
        <fullName evidence="1">Uncharacterized protein</fullName>
    </submittedName>
</protein>
<reference evidence="1 2" key="1">
    <citation type="journal article" date="2023" name="Nucleic Acids Res.">
        <title>The hologenome of Daphnia magna reveals possible DNA methylation and microbiome-mediated evolution of the host genome.</title>
        <authorList>
            <person name="Chaturvedi A."/>
            <person name="Li X."/>
            <person name="Dhandapani V."/>
            <person name="Marshall H."/>
            <person name="Kissane S."/>
            <person name="Cuenca-Cambronero M."/>
            <person name="Asole G."/>
            <person name="Calvet F."/>
            <person name="Ruiz-Romero M."/>
            <person name="Marangio P."/>
            <person name="Guigo R."/>
            <person name="Rago D."/>
            <person name="Mirbahai L."/>
            <person name="Eastwood N."/>
            <person name="Colbourne J.K."/>
            <person name="Zhou J."/>
            <person name="Mallon E."/>
            <person name="Orsini L."/>
        </authorList>
    </citation>
    <scope>NUCLEOTIDE SEQUENCE [LARGE SCALE GENOMIC DNA]</scope>
    <source>
        <strain evidence="1">LRV0_1</strain>
    </source>
</reference>
<comment type="caution">
    <text evidence="1">The sequence shown here is derived from an EMBL/GenBank/DDBJ whole genome shotgun (WGS) entry which is preliminary data.</text>
</comment>
<evidence type="ECO:0000313" key="2">
    <source>
        <dbReference type="Proteomes" id="UP001234178"/>
    </source>
</evidence>
<sequence length="106" mass="11759">MLAASLIESLQQDKGKFSQIILCGKVRGNSEKHRHPDIMADFDIARLRETFSGRGLQSTPLTAHRSTVAPIAPIMPALFVIKLIKVNPYLHRGRVLGLLDCLVRAE</sequence>
<organism evidence="1 2">
    <name type="scientific">Daphnia magna</name>
    <dbReference type="NCBI Taxonomy" id="35525"/>
    <lineage>
        <taxon>Eukaryota</taxon>
        <taxon>Metazoa</taxon>
        <taxon>Ecdysozoa</taxon>
        <taxon>Arthropoda</taxon>
        <taxon>Crustacea</taxon>
        <taxon>Branchiopoda</taxon>
        <taxon>Diplostraca</taxon>
        <taxon>Cladocera</taxon>
        <taxon>Anomopoda</taxon>
        <taxon>Daphniidae</taxon>
        <taxon>Daphnia</taxon>
    </lineage>
</organism>
<accession>A0ABQ9YVI4</accession>
<name>A0ABQ9YVI4_9CRUS</name>
<dbReference type="EMBL" id="JAOYFB010000001">
    <property type="protein sequence ID" value="KAK4004458.1"/>
    <property type="molecule type" value="Genomic_DNA"/>
</dbReference>
<gene>
    <name evidence="1" type="ORF">OUZ56_006193</name>
</gene>
<proteinExistence type="predicted"/>
<keyword evidence="2" id="KW-1185">Reference proteome</keyword>
<dbReference type="Proteomes" id="UP001234178">
    <property type="component" value="Unassembled WGS sequence"/>
</dbReference>
<evidence type="ECO:0000313" key="1">
    <source>
        <dbReference type="EMBL" id="KAK4004458.1"/>
    </source>
</evidence>